<dbReference type="InterPro" id="IPR042120">
    <property type="entry name" value="MutL_C_dimsub"/>
</dbReference>
<dbReference type="STRING" id="331113.SNE_A01700"/>
<dbReference type="SUPFAM" id="SSF55874">
    <property type="entry name" value="ATPase domain of HSP90 chaperone/DNA topoisomerase II/histidine kinase"/>
    <property type="match status" value="1"/>
</dbReference>
<evidence type="ECO:0000313" key="10">
    <source>
        <dbReference type="Proteomes" id="UP000000496"/>
    </source>
</evidence>
<dbReference type="PANTHER" id="PTHR10073:SF12">
    <property type="entry name" value="DNA MISMATCH REPAIR PROTEIN MLH1"/>
    <property type="match status" value="1"/>
</dbReference>
<dbReference type="OrthoDB" id="9763467at2"/>
<dbReference type="InterPro" id="IPR014762">
    <property type="entry name" value="DNA_mismatch_repair_CS"/>
</dbReference>
<dbReference type="GO" id="GO:0030983">
    <property type="term" value="F:mismatched DNA binding"/>
    <property type="evidence" value="ECO:0007669"/>
    <property type="project" value="InterPro"/>
</dbReference>
<gene>
    <name evidence="6 9" type="primary">mutL</name>
    <name evidence="9" type="ordered locus">SNE_A01700</name>
</gene>
<dbReference type="PANTHER" id="PTHR10073">
    <property type="entry name" value="DNA MISMATCH REPAIR PROTEIN MLH, PMS, MUTL"/>
    <property type="match status" value="1"/>
</dbReference>
<sequence>MANTIHVLSEETINLIAAGEVIENPASVVKELLENAVDAEATRVTVEIQGGGFKLLSVSDNGKGMSRDDLLLCIERHATSKIRIADDLTSIFSMGFRGEALASIAAISKMRITSCRKDDANKLYAEGGKIQSLEPATRNPGTTVAVHALFYNVPARRKFQKSAQSCQNSIVKMLTKLALAHPFLEVKCIADGKEVFSSFMKRSKEKEVVTHDVIEKVLGAEFLEGTSEVHHQEHGCFLHGFIGSPHGCRKSKAGQYLFVNGRAIQSAEISRAIYEGYGTRLPLNEHPTFVLHLTLPSQWIDVNVHPQKTEIRLHESSEIEHVVRKGVFEALQRELSSNPTNHPKFETSFAWEGPLETTLMFREEKEEMLPPQLPTQHLPIIGLYSHYLLLDAAGIDLSIGGSDGIILVDLQAAKAQITFESILNRFEQTGEMQTLLFPITFECAIHEKGLIESHLPILQKLGIAIRLFGENTFVVDALDPHLEEMEIKKLVDELVEILHQFGDDEHLAKKQQKKLALTILRYARSEREGVTLEQARAIAKQLFSLPSPFYGPTGKPTCIYMSQDEIENHFR</sequence>
<dbReference type="InterPro" id="IPR002099">
    <property type="entry name" value="MutL/Mlh/PMS"/>
</dbReference>
<dbReference type="InterPro" id="IPR042121">
    <property type="entry name" value="MutL_C_regsub"/>
</dbReference>
<evidence type="ECO:0000256" key="4">
    <source>
        <dbReference type="ARBA" id="ARBA00023204"/>
    </source>
</evidence>
<dbReference type="InterPro" id="IPR014790">
    <property type="entry name" value="MutL_C"/>
</dbReference>
<dbReference type="Gene3D" id="3.30.230.10">
    <property type="match status" value="1"/>
</dbReference>
<keyword evidence="10" id="KW-1185">Reference proteome</keyword>
<dbReference type="GO" id="GO:0016887">
    <property type="term" value="F:ATP hydrolysis activity"/>
    <property type="evidence" value="ECO:0007669"/>
    <property type="project" value="InterPro"/>
</dbReference>
<evidence type="ECO:0000256" key="6">
    <source>
        <dbReference type="HAMAP-Rule" id="MF_00149"/>
    </source>
</evidence>
<dbReference type="Pfam" id="PF13589">
    <property type="entry name" value="HATPase_c_3"/>
    <property type="match status" value="1"/>
</dbReference>
<name>F8L5Q5_SIMNZ</name>
<evidence type="ECO:0000256" key="5">
    <source>
        <dbReference type="ARBA" id="ARBA00056874"/>
    </source>
</evidence>
<dbReference type="SMART" id="SM00853">
    <property type="entry name" value="MutL_C"/>
    <property type="match status" value="1"/>
</dbReference>
<dbReference type="SUPFAM" id="SSF54211">
    <property type="entry name" value="Ribosomal protein S5 domain 2-like"/>
    <property type="match status" value="1"/>
</dbReference>
<dbReference type="CDD" id="cd16926">
    <property type="entry name" value="HATPase_MutL-MLH-PMS-like"/>
    <property type="match status" value="1"/>
</dbReference>
<dbReference type="Proteomes" id="UP000000496">
    <property type="component" value="Chromosome gsn.131"/>
</dbReference>
<dbReference type="InterPro" id="IPR020568">
    <property type="entry name" value="Ribosomal_Su5_D2-typ_SF"/>
</dbReference>
<dbReference type="Pfam" id="PF08676">
    <property type="entry name" value="MutL_C"/>
    <property type="match status" value="1"/>
</dbReference>
<dbReference type="InterPro" id="IPR013507">
    <property type="entry name" value="DNA_mismatch_S5_2-like"/>
</dbReference>
<dbReference type="FunFam" id="3.30.565.10:FF:000003">
    <property type="entry name" value="DNA mismatch repair endonuclease MutL"/>
    <property type="match status" value="1"/>
</dbReference>
<reference evidence="9 10" key="2">
    <citation type="journal article" date="2011" name="Mol. Biol. Evol.">
        <title>Unity in variety--the pan-genome of the Chlamydiae.</title>
        <authorList>
            <person name="Collingro A."/>
            <person name="Tischler P."/>
            <person name="Weinmaier T."/>
            <person name="Penz T."/>
            <person name="Heinz E."/>
            <person name="Brunham R.C."/>
            <person name="Read T.D."/>
            <person name="Bavoil P.M."/>
            <person name="Sachse K."/>
            <person name="Kahane S."/>
            <person name="Friedman M.G."/>
            <person name="Rattei T."/>
            <person name="Myers G.S."/>
            <person name="Horn M."/>
        </authorList>
    </citation>
    <scope>NUCLEOTIDE SEQUENCE [LARGE SCALE GENOMIC DNA]</scope>
    <source>
        <strain evidence="10">ATCC VR-1471 / Z</strain>
    </source>
</reference>
<comment type="similarity">
    <text evidence="1 6">Belongs to the DNA mismatch repair MutL/HexB family.</text>
</comment>
<dbReference type="RefSeq" id="WP_013942514.1">
    <property type="nucleotide sequence ID" value="NC_015713.1"/>
</dbReference>
<organism evidence="9 10">
    <name type="scientific">Simkania negevensis (strain ATCC VR-1471 / DSM 27360 / Z)</name>
    <dbReference type="NCBI Taxonomy" id="331113"/>
    <lineage>
        <taxon>Bacteria</taxon>
        <taxon>Pseudomonadati</taxon>
        <taxon>Chlamydiota</taxon>
        <taxon>Chlamydiia</taxon>
        <taxon>Parachlamydiales</taxon>
        <taxon>Simkaniaceae</taxon>
        <taxon>Simkania</taxon>
    </lineage>
</organism>
<dbReference type="Pfam" id="PF01119">
    <property type="entry name" value="DNA_mis_repair"/>
    <property type="match status" value="1"/>
</dbReference>
<reference key="1">
    <citation type="journal article" date="2011" name="Mol. Biol. Evol.">
        <title>Unity in variety -- the pan-genome of the Chlamydiae.</title>
        <authorList>
            <person name="Collingro A."/>
            <person name="Tischler P."/>
            <person name="Weinmaier T."/>
            <person name="Penz T."/>
            <person name="Heinz E."/>
            <person name="Brunham R.C."/>
            <person name="Read T.D."/>
            <person name="Bavoil P.M."/>
            <person name="Sachse K."/>
            <person name="Kahane S."/>
            <person name="Friedman M.G."/>
            <person name="Rattei T."/>
            <person name="Myers G.S.A."/>
            <person name="Horn M."/>
        </authorList>
    </citation>
    <scope>NUCLEOTIDE SEQUENCE</scope>
    <source>
        <strain>Z</strain>
    </source>
</reference>
<dbReference type="eggNOG" id="COG0323">
    <property type="taxonomic scope" value="Bacteria"/>
</dbReference>
<feature type="domain" description="DNA mismatch repair protein S5" evidence="8">
    <location>
        <begin position="214"/>
        <end position="332"/>
    </location>
</feature>
<dbReference type="Gene3D" id="3.30.1370.100">
    <property type="entry name" value="MutL, C-terminal domain, regulatory subdomain"/>
    <property type="match status" value="1"/>
</dbReference>
<dbReference type="HOGENOM" id="CLU_004131_4_3_0"/>
<dbReference type="GO" id="GO:0006298">
    <property type="term" value="P:mismatch repair"/>
    <property type="evidence" value="ECO:0007669"/>
    <property type="project" value="UniProtKB-UniRule"/>
</dbReference>
<dbReference type="PROSITE" id="PS00058">
    <property type="entry name" value="DNA_MISMATCH_REPAIR_1"/>
    <property type="match status" value="1"/>
</dbReference>
<comment type="function">
    <text evidence="5 6">This protein is involved in the repair of mismatches in DNA. It is required for dam-dependent methyl-directed DNA mismatch repair. May act as a 'molecular matchmaker', a protein that promotes the formation of a stable complex between two or more DNA-binding proteins in an ATP-dependent manner without itself being part of a final effector complex.</text>
</comment>
<dbReference type="InterPro" id="IPR037198">
    <property type="entry name" value="MutL_C_sf"/>
</dbReference>
<dbReference type="GO" id="GO:0005524">
    <property type="term" value="F:ATP binding"/>
    <property type="evidence" value="ECO:0007669"/>
    <property type="project" value="InterPro"/>
</dbReference>
<protein>
    <recommendedName>
        <fullName evidence="2 6">DNA mismatch repair protein MutL</fullName>
    </recommendedName>
</protein>
<dbReference type="Gene3D" id="3.30.1540.20">
    <property type="entry name" value="MutL, C-terminal domain, dimerisation subdomain"/>
    <property type="match status" value="1"/>
</dbReference>
<dbReference type="InterPro" id="IPR038973">
    <property type="entry name" value="MutL/Mlh/Pms-like"/>
</dbReference>
<dbReference type="InterPro" id="IPR014721">
    <property type="entry name" value="Ribsml_uS5_D2-typ_fold_subgr"/>
</dbReference>
<dbReference type="InterPro" id="IPR020667">
    <property type="entry name" value="DNA_mismatch_repair_MutL"/>
</dbReference>
<evidence type="ECO:0000256" key="3">
    <source>
        <dbReference type="ARBA" id="ARBA00022763"/>
    </source>
</evidence>
<dbReference type="EMBL" id="FR872582">
    <property type="protein sequence ID" value="CCB88047.1"/>
    <property type="molecule type" value="Genomic_DNA"/>
</dbReference>
<evidence type="ECO:0000256" key="1">
    <source>
        <dbReference type="ARBA" id="ARBA00006082"/>
    </source>
</evidence>
<dbReference type="GO" id="GO:0032300">
    <property type="term" value="C:mismatch repair complex"/>
    <property type="evidence" value="ECO:0007669"/>
    <property type="project" value="InterPro"/>
</dbReference>
<proteinExistence type="inferred from homology"/>
<dbReference type="InterPro" id="IPR036890">
    <property type="entry name" value="HATPase_C_sf"/>
</dbReference>
<evidence type="ECO:0000313" key="9">
    <source>
        <dbReference type="EMBL" id="CCB88047.1"/>
    </source>
</evidence>
<dbReference type="HAMAP" id="MF_00149">
    <property type="entry name" value="DNA_mis_repair"/>
    <property type="match status" value="1"/>
</dbReference>
<keyword evidence="4 6" id="KW-0234">DNA repair</keyword>
<evidence type="ECO:0000259" key="8">
    <source>
        <dbReference type="SMART" id="SM01340"/>
    </source>
</evidence>
<evidence type="ECO:0000256" key="2">
    <source>
        <dbReference type="ARBA" id="ARBA00021975"/>
    </source>
</evidence>
<dbReference type="SMART" id="SM01340">
    <property type="entry name" value="DNA_mis_repair"/>
    <property type="match status" value="1"/>
</dbReference>
<evidence type="ECO:0000259" key="7">
    <source>
        <dbReference type="SMART" id="SM00853"/>
    </source>
</evidence>
<dbReference type="CDD" id="cd00782">
    <property type="entry name" value="MutL_Trans"/>
    <property type="match status" value="1"/>
</dbReference>
<dbReference type="Gene3D" id="3.30.565.10">
    <property type="entry name" value="Histidine kinase-like ATPase, C-terminal domain"/>
    <property type="match status" value="1"/>
</dbReference>
<dbReference type="AlphaFoldDB" id="F8L5Q5"/>
<dbReference type="KEGG" id="sng:SNE_A01700"/>
<feature type="domain" description="MutL C-terminal dimerisation" evidence="7">
    <location>
        <begin position="380"/>
        <end position="515"/>
    </location>
</feature>
<keyword evidence="3 6" id="KW-0227">DNA damage</keyword>
<dbReference type="SUPFAM" id="SSF118116">
    <property type="entry name" value="DNA mismatch repair protein MutL"/>
    <property type="match status" value="1"/>
</dbReference>
<dbReference type="GO" id="GO:0140664">
    <property type="term" value="F:ATP-dependent DNA damage sensor activity"/>
    <property type="evidence" value="ECO:0007669"/>
    <property type="project" value="InterPro"/>
</dbReference>
<accession>F8L5Q5</accession>
<dbReference type="NCBIfam" id="TIGR00585">
    <property type="entry name" value="mutl"/>
    <property type="match status" value="1"/>
</dbReference>